<accession>A0A329M3K1</accession>
<reference evidence="1 2" key="1">
    <citation type="journal article" date="2009" name="Int. J. Syst. Evol. Microbiol.">
        <title>Paenibacillus contaminans sp. nov., isolated from a contaminated laboratory plate.</title>
        <authorList>
            <person name="Chou J.H."/>
            <person name="Lee J.H."/>
            <person name="Lin M.C."/>
            <person name="Chang P.S."/>
            <person name="Arun A.B."/>
            <person name="Young C.C."/>
            <person name="Chen W.M."/>
        </authorList>
    </citation>
    <scope>NUCLEOTIDE SEQUENCE [LARGE SCALE GENOMIC DNA]</scope>
    <source>
        <strain evidence="1 2">CKOBP-6</strain>
    </source>
</reference>
<organism evidence="1 2">
    <name type="scientific">Paenibacillus contaminans</name>
    <dbReference type="NCBI Taxonomy" id="450362"/>
    <lineage>
        <taxon>Bacteria</taxon>
        <taxon>Bacillati</taxon>
        <taxon>Bacillota</taxon>
        <taxon>Bacilli</taxon>
        <taxon>Bacillales</taxon>
        <taxon>Paenibacillaceae</taxon>
        <taxon>Paenibacillus</taxon>
    </lineage>
</organism>
<name>A0A329M3K1_9BACL</name>
<comment type="caution">
    <text evidence="1">The sequence shown here is derived from an EMBL/GenBank/DDBJ whole genome shotgun (WGS) entry which is preliminary data.</text>
</comment>
<dbReference type="EMBL" id="QMFB01000037">
    <property type="protein sequence ID" value="RAV11517.1"/>
    <property type="molecule type" value="Genomic_DNA"/>
</dbReference>
<proteinExistence type="predicted"/>
<dbReference type="Proteomes" id="UP000250369">
    <property type="component" value="Unassembled WGS sequence"/>
</dbReference>
<protein>
    <submittedName>
        <fullName evidence="1">Uncharacterized protein</fullName>
    </submittedName>
</protein>
<sequence>MAKSIDIGVAESIRLQLDRELEIGSAEVGNAVSIAEDQVENLLFLHPMAFADGSLSIRSAITFRSKLPSGRTGALFQIDIGNEGFNAFNLSDHLPTRTDAATASSAYISVPMFDEVLYVGGTDSAFLLSRGANPVVRKVEIEQRVGDAPKARLRPSRYAHPVSTDGSVAMPLEDAAHAKYLAVLTVDQAGLTARWSAFADDAVRPIVIDRKSPPAMLLASELPQLVSTDFAQSQEAPYCSPLIYEALVLEGRIFVYTQGYSNSPKHGDPYGAIAEIGASGGVKALPFMLDFSSIGDGKKRGLIGRFTSSGRYCLLSPVYKAFDIWKGRQKLFDMERGKLVNIVLPRGYTKYDILDHAGGHFWAELRDPGKPHRLARLRLA</sequence>
<dbReference type="OrthoDB" id="357461at2"/>
<dbReference type="RefSeq" id="WP_113035945.1">
    <property type="nucleotide sequence ID" value="NZ_QMFB01000037.1"/>
</dbReference>
<evidence type="ECO:0000313" key="1">
    <source>
        <dbReference type="EMBL" id="RAV11517.1"/>
    </source>
</evidence>
<dbReference type="AlphaFoldDB" id="A0A329M3K1"/>
<evidence type="ECO:0000313" key="2">
    <source>
        <dbReference type="Proteomes" id="UP000250369"/>
    </source>
</evidence>
<gene>
    <name evidence="1" type="ORF">DQG23_36360</name>
</gene>
<keyword evidence="2" id="KW-1185">Reference proteome</keyword>